<evidence type="ECO:0000313" key="1">
    <source>
        <dbReference type="EMBL" id="CDG96996.1"/>
    </source>
</evidence>
<comment type="caution">
    <text evidence="1">The sequence shown here is derived from an EMBL/GenBank/DDBJ whole genome shotgun (WGS) entry which is preliminary data.</text>
</comment>
<dbReference type="Proteomes" id="UP000028511">
    <property type="component" value="Unassembled WGS sequence"/>
</dbReference>
<dbReference type="HOGENOM" id="CLU_3241537_0_0_6"/>
<dbReference type="EMBL" id="CBSW010000160">
    <property type="protein sequence ID" value="CDG96996.1"/>
    <property type="molecule type" value="Genomic_DNA"/>
</dbReference>
<dbReference type="AlphaFoldDB" id="A0A077N497"/>
<sequence length="43" mass="4858">MLLIVTEFYFSVPSDSKIYPLFVVHTLNYCGLKIPITCSCSLT</sequence>
<proteinExistence type="predicted"/>
<name>A0A077N497_XENBV</name>
<protein>
    <submittedName>
        <fullName evidence="1">Uncharacterized protein</fullName>
    </submittedName>
</protein>
<accession>A0A077N497</accession>
<evidence type="ECO:0000313" key="2">
    <source>
        <dbReference type="Proteomes" id="UP000028511"/>
    </source>
</evidence>
<organism evidence="1 2">
    <name type="scientific">Xenorhabdus bovienii str. puntauvense</name>
    <dbReference type="NCBI Taxonomy" id="1398201"/>
    <lineage>
        <taxon>Bacteria</taxon>
        <taxon>Pseudomonadati</taxon>
        <taxon>Pseudomonadota</taxon>
        <taxon>Gammaproteobacteria</taxon>
        <taxon>Enterobacterales</taxon>
        <taxon>Morganellaceae</taxon>
        <taxon>Xenorhabdus</taxon>
    </lineage>
</organism>
<gene>
    <name evidence="1" type="ORF">XBP1_2420038</name>
</gene>
<reference evidence="1" key="1">
    <citation type="submission" date="2013-07" db="EMBL/GenBank/DDBJ databases">
        <title>Sub-species coevolution in mutualistic symbiosis.</title>
        <authorList>
            <person name="Murfin K."/>
            <person name="Klassen J."/>
            <person name="Lee M."/>
            <person name="Forst S."/>
            <person name="Stock P."/>
            <person name="Goodrich-Blair H."/>
        </authorList>
    </citation>
    <scope>NUCLEOTIDE SEQUENCE [LARGE SCALE GENOMIC DNA]</scope>
    <source>
        <strain evidence="1">Puntauvense</strain>
    </source>
</reference>